<feature type="domain" description="Cytochrome c" evidence="11">
    <location>
        <begin position="37"/>
        <end position="212"/>
    </location>
</feature>
<dbReference type="RefSeq" id="WP_284099423.1">
    <property type="nucleotide sequence ID" value="NZ_JARRAF010000003.1"/>
</dbReference>
<keyword evidence="3 9" id="KW-0812">Transmembrane</keyword>
<organism evidence="12 13">
    <name type="scientific">Parachitinimonas caeni</name>
    <dbReference type="NCBI Taxonomy" id="3031301"/>
    <lineage>
        <taxon>Bacteria</taxon>
        <taxon>Pseudomonadati</taxon>
        <taxon>Pseudomonadota</taxon>
        <taxon>Betaproteobacteria</taxon>
        <taxon>Neisseriales</taxon>
        <taxon>Chitinibacteraceae</taxon>
        <taxon>Parachitinimonas</taxon>
    </lineage>
</organism>
<keyword evidence="5 9" id="KW-1133">Transmembrane helix</keyword>
<dbReference type="SUPFAM" id="SSF46626">
    <property type="entry name" value="Cytochrome c"/>
    <property type="match status" value="1"/>
</dbReference>
<evidence type="ECO:0000256" key="8">
    <source>
        <dbReference type="PROSITE-ProRule" id="PRU00433"/>
    </source>
</evidence>
<gene>
    <name evidence="12" type="ORF">PZA18_03595</name>
</gene>
<evidence type="ECO:0000313" key="12">
    <source>
        <dbReference type="EMBL" id="MDK2123134.1"/>
    </source>
</evidence>
<dbReference type="Pfam" id="PF02167">
    <property type="entry name" value="Cytochrom_C1"/>
    <property type="match status" value="1"/>
</dbReference>
<feature type="signal peptide" evidence="10">
    <location>
        <begin position="1"/>
        <end position="20"/>
    </location>
</feature>
<dbReference type="PROSITE" id="PS51007">
    <property type="entry name" value="CYTC"/>
    <property type="match status" value="1"/>
</dbReference>
<evidence type="ECO:0000256" key="6">
    <source>
        <dbReference type="ARBA" id="ARBA00023004"/>
    </source>
</evidence>
<name>A0ABT7DT42_9NEIS</name>
<dbReference type="Gene3D" id="1.10.760.10">
    <property type="entry name" value="Cytochrome c-like domain"/>
    <property type="match status" value="1"/>
</dbReference>
<reference evidence="12" key="1">
    <citation type="submission" date="2023-03" db="EMBL/GenBank/DDBJ databases">
        <title>Chitinimonas shenzhenensis gen. nov., sp. nov., a novel member of family Burkholderiaceae isolated from activated sludge collected in Shen Zhen, China.</title>
        <authorList>
            <person name="Wang X."/>
        </authorList>
    </citation>
    <scope>NUCLEOTIDE SEQUENCE</scope>
    <source>
        <strain evidence="12">DQS-5</strain>
    </source>
</reference>
<dbReference type="InterPro" id="IPR036909">
    <property type="entry name" value="Cyt_c-like_dom_sf"/>
</dbReference>
<feature type="transmembrane region" description="Helical" evidence="9">
    <location>
        <begin position="232"/>
        <end position="251"/>
    </location>
</feature>
<dbReference type="InterPro" id="IPR009056">
    <property type="entry name" value="Cyt_c-like_dom"/>
</dbReference>
<comment type="caution">
    <text evidence="12">The sequence shown here is derived from an EMBL/GenBank/DDBJ whole genome shotgun (WGS) entry which is preliminary data.</text>
</comment>
<evidence type="ECO:0000256" key="1">
    <source>
        <dbReference type="ARBA" id="ARBA00004370"/>
    </source>
</evidence>
<dbReference type="Proteomes" id="UP001172778">
    <property type="component" value="Unassembled WGS sequence"/>
</dbReference>
<dbReference type="InterPro" id="IPR002326">
    <property type="entry name" value="Cyt_c1"/>
</dbReference>
<evidence type="ECO:0000256" key="5">
    <source>
        <dbReference type="ARBA" id="ARBA00022989"/>
    </source>
</evidence>
<evidence type="ECO:0000259" key="11">
    <source>
        <dbReference type="PROSITE" id="PS51007"/>
    </source>
</evidence>
<evidence type="ECO:0000256" key="3">
    <source>
        <dbReference type="ARBA" id="ARBA00022692"/>
    </source>
</evidence>
<evidence type="ECO:0000256" key="2">
    <source>
        <dbReference type="ARBA" id="ARBA00022617"/>
    </source>
</evidence>
<accession>A0ABT7DT42</accession>
<dbReference type="PANTHER" id="PTHR10266:SF3">
    <property type="entry name" value="CYTOCHROME C1, HEME PROTEIN, MITOCHONDRIAL"/>
    <property type="match status" value="1"/>
</dbReference>
<keyword evidence="4 8" id="KW-0479">Metal-binding</keyword>
<evidence type="ECO:0000313" key="13">
    <source>
        <dbReference type="Proteomes" id="UP001172778"/>
    </source>
</evidence>
<sequence>MKMISKFLLALAMVPLLAVANEDVKLDPAPVNTRDLASLQSGAKLFTNYCLSCHGAQAMRYNRLMDIGISEGQIKENLMFAGDKVGETMKVAMQAKDAKVWLGAAPPDLSVIARSRGADWLYTYMRSFYRDPSRPTGWNNTVFDKVGMPHVLWNLQGDQELKVTSHPAEGGKDAHGPATHAEKSLVLIKAGELTRIKEDGKAHTVEYDAKVADLVNFLVWMGEPAQNTRETVGYWVMLYLCFLLLPMVWLVKREYWKDVH</sequence>
<dbReference type="EMBL" id="JARRAF010000003">
    <property type="protein sequence ID" value="MDK2123134.1"/>
    <property type="molecule type" value="Genomic_DNA"/>
</dbReference>
<dbReference type="PANTHER" id="PTHR10266">
    <property type="entry name" value="CYTOCHROME C1"/>
    <property type="match status" value="1"/>
</dbReference>
<keyword evidence="2 8" id="KW-0349">Heme</keyword>
<keyword evidence="10" id="KW-0732">Signal</keyword>
<evidence type="ECO:0000256" key="7">
    <source>
        <dbReference type="ARBA" id="ARBA00023136"/>
    </source>
</evidence>
<feature type="chain" id="PRO_5045802128" evidence="10">
    <location>
        <begin position="21"/>
        <end position="260"/>
    </location>
</feature>
<comment type="subcellular location">
    <subcellularLocation>
        <location evidence="1">Membrane</location>
    </subcellularLocation>
</comment>
<evidence type="ECO:0000256" key="4">
    <source>
        <dbReference type="ARBA" id="ARBA00022723"/>
    </source>
</evidence>
<keyword evidence="6 8" id="KW-0408">Iron</keyword>
<protein>
    <submittedName>
        <fullName evidence="12">Cytochrome c1</fullName>
    </submittedName>
</protein>
<keyword evidence="7 9" id="KW-0472">Membrane</keyword>
<evidence type="ECO:0000256" key="9">
    <source>
        <dbReference type="SAM" id="Phobius"/>
    </source>
</evidence>
<proteinExistence type="predicted"/>
<keyword evidence="13" id="KW-1185">Reference proteome</keyword>
<evidence type="ECO:0000256" key="10">
    <source>
        <dbReference type="SAM" id="SignalP"/>
    </source>
</evidence>